<proteinExistence type="predicted"/>
<dbReference type="InterPro" id="IPR000835">
    <property type="entry name" value="HTH_MarR-typ"/>
</dbReference>
<dbReference type="Proteomes" id="UP000036700">
    <property type="component" value="Chromosome"/>
</dbReference>
<dbReference type="RefSeq" id="WP_047215858.1">
    <property type="nucleotide sequence ID" value="NZ_CP011568.3"/>
</dbReference>
<dbReference type="GO" id="GO:0003677">
    <property type="term" value="F:DNA binding"/>
    <property type="evidence" value="ECO:0007669"/>
    <property type="project" value="UniProtKB-KW"/>
</dbReference>
<evidence type="ECO:0000256" key="3">
    <source>
        <dbReference type="ARBA" id="ARBA00023163"/>
    </source>
</evidence>
<evidence type="ECO:0000259" key="4">
    <source>
        <dbReference type="PROSITE" id="PS50995"/>
    </source>
</evidence>
<dbReference type="PRINTS" id="PR00598">
    <property type="entry name" value="HTHMARR"/>
</dbReference>
<dbReference type="SMART" id="SM00347">
    <property type="entry name" value="HTH_MARR"/>
    <property type="match status" value="1"/>
</dbReference>
<dbReference type="SUPFAM" id="SSF46785">
    <property type="entry name" value="Winged helix' DNA-binding domain"/>
    <property type="match status" value="1"/>
</dbReference>
<evidence type="ECO:0000256" key="2">
    <source>
        <dbReference type="ARBA" id="ARBA00023125"/>
    </source>
</evidence>
<sequence>MQTVEATSLDLETRADAHDHEALRLWLRLLTCTNLVETEIRSRLRQDFDCTLPRFDLLAQLDRHPEGLKMGELSKRMMVTGGNVTGITDQLESEGWVVREKMEHDRRAFLIKLTPRGKKAFAKMAQAHETWIERTIGQLSTAEREQLFNLLGRLKAAIPFQG</sequence>
<evidence type="ECO:0000313" key="5">
    <source>
        <dbReference type="EMBL" id="AKJ69951.1"/>
    </source>
</evidence>
<gene>
    <name evidence="5" type="ORF">ABW99_18820</name>
</gene>
<dbReference type="PROSITE" id="PS50995">
    <property type="entry name" value="HTH_MARR_2"/>
    <property type="match status" value="1"/>
</dbReference>
<accession>A0A0G3EZ13</accession>
<dbReference type="InterPro" id="IPR036388">
    <property type="entry name" value="WH-like_DNA-bd_sf"/>
</dbReference>
<dbReference type="EMBL" id="CP011568">
    <property type="protein sequence ID" value="AKJ69951.1"/>
    <property type="molecule type" value="Genomic_DNA"/>
</dbReference>
<dbReference type="GO" id="GO:0006950">
    <property type="term" value="P:response to stress"/>
    <property type="evidence" value="ECO:0007669"/>
    <property type="project" value="TreeGrafter"/>
</dbReference>
<organism evidence="5 6">
    <name type="scientific">Pandoraea thiooxydans</name>
    <dbReference type="NCBI Taxonomy" id="445709"/>
    <lineage>
        <taxon>Bacteria</taxon>
        <taxon>Pseudomonadati</taxon>
        <taxon>Pseudomonadota</taxon>
        <taxon>Betaproteobacteria</taxon>
        <taxon>Burkholderiales</taxon>
        <taxon>Burkholderiaceae</taxon>
        <taxon>Pandoraea</taxon>
    </lineage>
</organism>
<dbReference type="PANTHER" id="PTHR33164">
    <property type="entry name" value="TRANSCRIPTIONAL REGULATOR, MARR FAMILY"/>
    <property type="match status" value="1"/>
</dbReference>
<keyword evidence="1" id="KW-0805">Transcription regulation</keyword>
<protein>
    <submittedName>
        <fullName evidence="5">MarR family transcriptional regulator</fullName>
    </submittedName>
</protein>
<dbReference type="STRING" id="445709.ABW99_18820"/>
<dbReference type="InterPro" id="IPR023187">
    <property type="entry name" value="Tscrpt_reg_MarR-type_CS"/>
</dbReference>
<dbReference type="PANTHER" id="PTHR33164:SF43">
    <property type="entry name" value="HTH-TYPE TRANSCRIPTIONAL REPRESSOR YETL"/>
    <property type="match status" value="1"/>
</dbReference>
<dbReference type="Gene3D" id="1.10.10.10">
    <property type="entry name" value="Winged helix-like DNA-binding domain superfamily/Winged helix DNA-binding domain"/>
    <property type="match status" value="1"/>
</dbReference>
<dbReference type="PATRIC" id="fig|445709.3.peg.3955"/>
<dbReference type="KEGG" id="ptx:ABW99_18820"/>
<name>A0A0G3EZ13_9BURK</name>
<dbReference type="AlphaFoldDB" id="A0A0G3EZ13"/>
<dbReference type="PROSITE" id="PS01117">
    <property type="entry name" value="HTH_MARR_1"/>
    <property type="match status" value="1"/>
</dbReference>
<keyword evidence="6" id="KW-1185">Reference proteome</keyword>
<dbReference type="InterPro" id="IPR039422">
    <property type="entry name" value="MarR/SlyA-like"/>
</dbReference>
<evidence type="ECO:0000313" key="6">
    <source>
        <dbReference type="Proteomes" id="UP000036700"/>
    </source>
</evidence>
<keyword evidence="2" id="KW-0238">DNA-binding</keyword>
<dbReference type="OrthoDB" id="9787636at2"/>
<dbReference type="Pfam" id="PF01047">
    <property type="entry name" value="MarR"/>
    <property type="match status" value="1"/>
</dbReference>
<dbReference type="InterPro" id="IPR036390">
    <property type="entry name" value="WH_DNA-bd_sf"/>
</dbReference>
<dbReference type="GO" id="GO:0003700">
    <property type="term" value="F:DNA-binding transcription factor activity"/>
    <property type="evidence" value="ECO:0007669"/>
    <property type="project" value="InterPro"/>
</dbReference>
<feature type="domain" description="HTH marR-type" evidence="4">
    <location>
        <begin position="22"/>
        <end position="156"/>
    </location>
</feature>
<reference evidence="6" key="1">
    <citation type="submission" date="2015-06" db="EMBL/GenBank/DDBJ databases">
        <authorList>
            <person name="Lim Y.L."/>
            <person name="Ee R."/>
            <person name="Yong D."/>
            <person name="How K.Y."/>
            <person name="Yin W.F."/>
            <person name="Chan K.G."/>
        </authorList>
    </citation>
    <scope>NUCLEOTIDE SEQUENCE [LARGE SCALE GENOMIC DNA]</scope>
    <source>
        <strain evidence="6">DSM 25325</strain>
    </source>
</reference>
<keyword evidence="3" id="KW-0804">Transcription</keyword>
<evidence type="ECO:0000256" key="1">
    <source>
        <dbReference type="ARBA" id="ARBA00023015"/>
    </source>
</evidence>